<feature type="transmembrane region" description="Helical" evidence="12">
    <location>
        <begin position="220"/>
        <end position="243"/>
    </location>
</feature>
<dbReference type="InterPro" id="IPR000537">
    <property type="entry name" value="UbiA_prenyltransferase"/>
</dbReference>
<dbReference type="Proteomes" id="UP000320390">
    <property type="component" value="Chromosome"/>
</dbReference>
<keyword evidence="10 12" id="KW-0472">Membrane</keyword>
<dbReference type="GO" id="GO:0008412">
    <property type="term" value="F:4-hydroxybenzoate polyprenyltransferase activity"/>
    <property type="evidence" value="ECO:0007669"/>
    <property type="project" value="UniProtKB-EC"/>
</dbReference>
<dbReference type="PANTHER" id="PTHR11048">
    <property type="entry name" value="PRENYLTRANSFERASES"/>
    <property type="match status" value="1"/>
</dbReference>
<feature type="transmembrane region" description="Helical" evidence="12">
    <location>
        <begin position="178"/>
        <end position="199"/>
    </location>
</feature>
<comment type="subcellular location">
    <subcellularLocation>
        <location evidence="2">Membrane</location>
        <topology evidence="2">Multi-pass membrane protein</topology>
    </subcellularLocation>
</comment>
<evidence type="ECO:0000256" key="2">
    <source>
        <dbReference type="ARBA" id="ARBA00004141"/>
    </source>
</evidence>
<feature type="transmembrane region" description="Helical" evidence="12">
    <location>
        <begin position="249"/>
        <end position="266"/>
    </location>
</feature>
<evidence type="ECO:0000256" key="7">
    <source>
        <dbReference type="ARBA" id="ARBA00022688"/>
    </source>
</evidence>
<evidence type="ECO:0000256" key="4">
    <source>
        <dbReference type="ARBA" id="ARBA00022475"/>
    </source>
</evidence>
<accession>A0A518ES32</accession>
<organism evidence="13 14">
    <name type="scientific">Saltatorellus ferox</name>
    <dbReference type="NCBI Taxonomy" id="2528018"/>
    <lineage>
        <taxon>Bacteria</taxon>
        <taxon>Pseudomonadati</taxon>
        <taxon>Planctomycetota</taxon>
        <taxon>Planctomycetia</taxon>
        <taxon>Planctomycetia incertae sedis</taxon>
        <taxon>Saltatorellus</taxon>
    </lineage>
</organism>
<feature type="transmembrane region" description="Helical" evidence="12">
    <location>
        <begin position="100"/>
        <end position="120"/>
    </location>
</feature>
<dbReference type="CDD" id="cd13959">
    <property type="entry name" value="PT_UbiA_COQ2"/>
    <property type="match status" value="1"/>
</dbReference>
<protein>
    <recommendedName>
        <fullName evidence="11">4-hydroxybenzoate polyprenyltransferase</fullName>
        <ecNumber evidence="11">2.5.1.39</ecNumber>
    </recommendedName>
</protein>
<evidence type="ECO:0000313" key="14">
    <source>
        <dbReference type="Proteomes" id="UP000320390"/>
    </source>
</evidence>
<feature type="transmembrane region" description="Helical" evidence="12">
    <location>
        <begin position="278"/>
        <end position="299"/>
    </location>
</feature>
<dbReference type="RefSeq" id="WP_145197474.1">
    <property type="nucleotide sequence ID" value="NZ_CP036434.1"/>
</dbReference>
<evidence type="ECO:0000313" key="13">
    <source>
        <dbReference type="EMBL" id="QDV06894.1"/>
    </source>
</evidence>
<evidence type="ECO:0000256" key="10">
    <source>
        <dbReference type="ARBA" id="ARBA00023136"/>
    </source>
</evidence>
<dbReference type="Gene3D" id="1.10.357.140">
    <property type="entry name" value="UbiA prenyltransferase"/>
    <property type="match status" value="1"/>
</dbReference>
<dbReference type="AlphaFoldDB" id="A0A518ES32"/>
<keyword evidence="7" id="KW-0831">Ubiquinone biosynthesis</keyword>
<keyword evidence="14" id="KW-1185">Reference proteome</keyword>
<evidence type="ECO:0000256" key="11">
    <source>
        <dbReference type="ARBA" id="ARBA00034524"/>
    </source>
</evidence>
<comment type="cofactor">
    <cofactor evidence="1">
        <name>Mg(2+)</name>
        <dbReference type="ChEBI" id="CHEBI:18420"/>
    </cofactor>
</comment>
<evidence type="ECO:0000256" key="5">
    <source>
        <dbReference type="ARBA" id="ARBA00022519"/>
    </source>
</evidence>
<dbReference type="InterPro" id="IPR006371">
    <property type="entry name" value="Polyprenyltransferase_UbiA-li"/>
</dbReference>
<feature type="transmembrane region" description="Helical" evidence="12">
    <location>
        <begin position="151"/>
        <end position="172"/>
    </location>
</feature>
<proteinExistence type="inferred from homology"/>
<dbReference type="OrthoDB" id="9782418at2"/>
<dbReference type="FunFam" id="1.10.357.140:FF:000008">
    <property type="entry name" value="4-hydroxybenzoate octaprenyltransferase"/>
    <property type="match status" value="1"/>
</dbReference>
<evidence type="ECO:0000256" key="3">
    <source>
        <dbReference type="ARBA" id="ARBA00005985"/>
    </source>
</evidence>
<evidence type="ECO:0000256" key="8">
    <source>
        <dbReference type="ARBA" id="ARBA00022692"/>
    </source>
</evidence>
<dbReference type="PANTHER" id="PTHR11048:SF28">
    <property type="entry name" value="4-HYDROXYBENZOATE POLYPRENYLTRANSFERASE, MITOCHONDRIAL"/>
    <property type="match status" value="1"/>
</dbReference>
<dbReference type="Pfam" id="PF01040">
    <property type="entry name" value="UbiA"/>
    <property type="match status" value="1"/>
</dbReference>
<dbReference type="GO" id="GO:0006744">
    <property type="term" value="P:ubiquinone biosynthetic process"/>
    <property type="evidence" value="ECO:0007669"/>
    <property type="project" value="UniProtKB-KW"/>
</dbReference>
<evidence type="ECO:0000256" key="9">
    <source>
        <dbReference type="ARBA" id="ARBA00022989"/>
    </source>
</evidence>
<keyword evidence="8 12" id="KW-0812">Transmembrane</keyword>
<name>A0A518ES32_9BACT</name>
<keyword evidence="5" id="KW-0997">Cell inner membrane</keyword>
<dbReference type="NCBIfam" id="TIGR01475">
    <property type="entry name" value="ubiA_other"/>
    <property type="match status" value="1"/>
</dbReference>
<dbReference type="EMBL" id="CP036434">
    <property type="protein sequence ID" value="QDV06894.1"/>
    <property type="molecule type" value="Genomic_DNA"/>
</dbReference>
<evidence type="ECO:0000256" key="6">
    <source>
        <dbReference type="ARBA" id="ARBA00022679"/>
    </source>
</evidence>
<keyword evidence="6 13" id="KW-0808">Transferase</keyword>
<keyword evidence="9 12" id="KW-1133">Transmembrane helix</keyword>
<dbReference type="InterPro" id="IPR044878">
    <property type="entry name" value="UbiA_sf"/>
</dbReference>
<sequence>MTDPDTLPPPSTPLVEEEASKLALTLSMVKFSHSVFALPFALMGAWLAAGGMPAPNVLAWIVVAAVSARTSAMAFNRLVDRDIDAQNPRTAVREIPRGALSARYAAGLVVVSAAVFVGAAWRLNSLSGKLAPLVLLVLLGYSLVKRFSAAVHFVLGVALGLAPLGAWIAVRGDFEGDLAIPLLLFLTVWTWVAGFDLIYSCQDADFDAGKGLHSLPAKIGVGRSLIVSRLLHVATVAALLALVVRADRGPVFLGAAVLAALLLLWEQSLVRADDLSRVNVAFFTVNGWVGIALFIGLVVDMAFTGGAEAASVAVGGL</sequence>
<gene>
    <name evidence="13" type="primary">ubiA</name>
    <name evidence="13" type="ORF">Poly30_24110</name>
</gene>
<dbReference type="InterPro" id="IPR039653">
    <property type="entry name" value="Prenyltransferase"/>
</dbReference>
<dbReference type="FunFam" id="1.20.120.1780:FF:000001">
    <property type="entry name" value="4-hydroxybenzoate octaprenyltransferase"/>
    <property type="match status" value="1"/>
</dbReference>
<dbReference type="GO" id="GO:0005886">
    <property type="term" value="C:plasma membrane"/>
    <property type="evidence" value="ECO:0007669"/>
    <property type="project" value="TreeGrafter"/>
</dbReference>
<dbReference type="Gene3D" id="1.20.120.1780">
    <property type="entry name" value="UbiA prenyltransferase"/>
    <property type="match status" value="1"/>
</dbReference>
<evidence type="ECO:0000256" key="1">
    <source>
        <dbReference type="ARBA" id="ARBA00001946"/>
    </source>
</evidence>
<comment type="similarity">
    <text evidence="3">Belongs to the UbiA prenyltransferase family.</text>
</comment>
<keyword evidence="4" id="KW-1003">Cell membrane</keyword>
<reference evidence="13 14" key="1">
    <citation type="submission" date="2019-02" db="EMBL/GenBank/DDBJ databases">
        <title>Deep-cultivation of Planctomycetes and their phenomic and genomic characterization uncovers novel biology.</title>
        <authorList>
            <person name="Wiegand S."/>
            <person name="Jogler M."/>
            <person name="Boedeker C."/>
            <person name="Pinto D."/>
            <person name="Vollmers J."/>
            <person name="Rivas-Marin E."/>
            <person name="Kohn T."/>
            <person name="Peeters S.H."/>
            <person name="Heuer A."/>
            <person name="Rast P."/>
            <person name="Oberbeckmann S."/>
            <person name="Bunk B."/>
            <person name="Jeske O."/>
            <person name="Meyerdierks A."/>
            <person name="Storesund J.E."/>
            <person name="Kallscheuer N."/>
            <person name="Luecker S."/>
            <person name="Lage O.M."/>
            <person name="Pohl T."/>
            <person name="Merkel B.J."/>
            <person name="Hornburger P."/>
            <person name="Mueller R.-W."/>
            <person name="Bruemmer F."/>
            <person name="Labrenz M."/>
            <person name="Spormann A.M."/>
            <person name="Op den Camp H."/>
            <person name="Overmann J."/>
            <person name="Amann R."/>
            <person name="Jetten M.S.M."/>
            <person name="Mascher T."/>
            <person name="Medema M.H."/>
            <person name="Devos D.P."/>
            <person name="Kaster A.-K."/>
            <person name="Ovreas L."/>
            <person name="Rohde M."/>
            <person name="Galperin M.Y."/>
            <person name="Jogler C."/>
        </authorList>
    </citation>
    <scope>NUCLEOTIDE SEQUENCE [LARGE SCALE GENOMIC DNA]</scope>
    <source>
        <strain evidence="13 14">Poly30</strain>
    </source>
</reference>
<dbReference type="EC" id="2.5.1.39" evidence="11"/>
<evidence type="ECO:0000256" key="12">
    <source>
        <dbReference type="SAM" id="Phobius"/>
    </source>
</evidence>